<dbReference type="InterPro" id="IPR043136">
    <property type="entry name" value="B30.2/SPRY_sf"/>
</dbReference>
<dbReference type="InterPro" id="IPR013320">
    <property type="entry name" value="ConA-like_dom_sf"/>
</dbReference>
<dbReference type="CDD" id="cd12885">
    <property type="entry name" value="SPRY_RanBP_like"/>
    <property type="match status" value="1"/>
</dbReference>
<evidence type="ECO:0000313" key="4">
    <source>
        <dbReference type="WBParaSite" id="GPLIN_000755000"/>
    </source>
</evidence>
<dbReference type="PROSITE" id="PS50188">
    <property type="entry name" value="B302_SPRY"/>
    <property type="match status" value="1"/>
</dbReference>
<dbReference type="Pfam" id="PF00622">
    <property type="entry name" value="SPRY"/>
    <property type="match status" value="1"/>
</dbReference>
<evidence type="ECO:0000256" key="1">
    <source>
        <dbReference type="SAM" id="Coils"/>
    </source>
</evidence>
<reference evidence="3" key="1">
    <citation type="submission" date="2014-05" db="EMBL/GenBank/DDBJ databases">
        <title>The genome and life-stage specific transcriptomes of Globodera pallida elucidate key aspects of plant parasitism by a cyst nematode.</title>
        <authorList>
            <person name="Cotton J.A."/>
            <person name="Lilley C.J."/>
            <person name="Jones L.M."/>
            <person name="Kikuchi T."/>
            <person name="Reid A.J."/>
            <person name="Thorpe P."/>
            <person name="Tsai I.J."/>
            <person name="Beasley H."/>
            <person name="Blok V."/>
            <person name="Cock P.J.A."/>
            <person name="Van den Akker S.E."/>
            <person name="Holroyd N."/>
            <person name="Hunt M."/>
            <person name="Mantelin S."/>
            <person name="Naghra H."/>
            <person name="Pain A."/>
            <person name="Palomares-Rius J.E."/>
            <person name="Zarowiecki M."/>
            <person name="Berriman M."/>
            <person name="Jones J.T."/>
            <person name="Urwin P.E."/>
        </authorList>
    </citation>
    <scope>NUCLEOTIDE SEQUENCE [LARGE SCALE GENOMIC DNA]</scope>
    <source>
        <strain evidence="3">Lindley</strain>
    </source>
</reference>
<dbReference type="Proteomes" id="UP000050741">
    <property type="component" value="Unassembled WGS sequence"/>
</dbReference>
<organism evidence="3 4">
    <name type="scientific">Globodera pallida</name>
    <name type="common">Potato cyst nematode worm</name>
    <name type="synonym">Heterodera pallida</name>
    <dbReference type="NCBI Taxonomy" id="36090"/>
    <lineage>
        <taxon>Eukaryota</taxon>
        <taxon>Metazoa</taxon>
        <taxon>Ecdysozoa</taxon>
        <taxon>Nematoda</taxon>
        <taxon>Chromadorea</taxon>
        <taxon>Rhabditida</taxon>
        <taxon>Tylenchina</taxon>
        <taxon>Tylenchomorpha</taxon>
        <taxon>Tylenchoidea</taxon>
        <taxon>Heteroderidae</taxon>
        <taxon>Heteroderinae</taxon>
        <taxon>Globodera</taxon>
    </lineage>
</organism>
<feature type="domain" description="B30.2/SPRY" evidence="2">
    <location>
        <begin position="212"/>
        <end position="381"/>
    </location>
</feature>
<name>A0A183C3V6_GLOPA</name>
<dbReference type="AlphaFoldDB" id="A0A183C3V6"/>
<dbReference type="InterPro" id="IPR003877">
    <property type="entry name" value="SPRY_dom"/>
</dbReference>
<protein>
    <submittedName>
        <fullName evidence="4">B30.2/SPRY domain-containing protein</fullName>
    </submittedName>
</protein>
<dbReference type="InterPro" id="IPR001870">
    <property type="entry name" value="B30.2/SPRY"/>
</dbReference>
<feature type="coiled-coil region" evidence="1">
    <location>
        <begin position="30"/>
        <end position="75"/>
    </location>
</feature>
<dbReference type="Gene3D" id="2.60.120.920">
    <property type="match status" value="1"/>
</dbReference>
<dbReference type="WBParaSite" id="GPLIN_000755000">
    <property type="protein sequence ID" value="GPLIN_000755000"/>
    <property type="gene ID" value="GPLIN_000755000"/>
</dbReference>
<reference evidence="4" key="2">
    <citation type="submission" date="2016-06" db="UniProtKB">
        <authorList>
            <consortium name="WormBaseParasite"/>
        </authorList>
    </citation>
    <scope>IDENTIFICATION</scope>
</reference>
<sequence length="381" mass="44008">MPILTEYEKLEEKIGWLNEDQQKLVSIDQFLLMQSDQKALRERLNRLEQKQTQFNEREQQLNNFLEQFVEEVKNQKQMYEFGDSSKKLFEKGIYQLKGELSVRMVKEYQKQQQVTIGGKIGKNENSAPISTPGQWRRCDPFRIVGSILLFMFIIYTVDQMNEQKENRLKMNASIVAELEEQKLSNANKFAELEQQKLSNANKFAELAQQKLSNANKFAEIEQQNALQQEKVVKLQKYQKEQQLDIVDLQKTVDTLEKIGWGSVRAEKPMSNPYGISYFEVKILGETAGILIGLATKQMPLDKWVGNHDGTFAYGSYGDFWGHEVDRCCHTADGRPVIGRKPPFCVGDVIGCGFNLATRQIIYTKNGQRLGAKEYKFWGQFI</sequence>
<dbReference type="SUPFAM" id="SSF49899">
    <property type="entry name" value="Concanavalin A-like lectins/glucanases"/>
    <property type="match status" value="1"/>
</dbReference>
<keyword evidence="3" id="KW-1185">Reference proteome</keyword>
<proteinExistence type="predicted"/>
<evidence type="ECO:0000313" key="3">
    <source>
        <dbReference type="Proteomes" id="UP000050741"/>
    </source>
</evidence>
<accession>A0A183C3V6</accession>
<feature type="coiled-coil region" evidence="1">
    <location>
        <begin position="161"/>
        <end position="195"/>
    </location>
</feature>
<dbReference type="InterPro" id="IPR044736">
    <property type="entry name" value="Gid1/RanBPM/SPLA_SPRY"/>
</dbReference>
<keyword evidence="1" id="KW-0175">Coiled coil</keyword>
<evidence type="ECO:0000259" key="2">
    <source>
        <dbReference type="PROSITE" id="PS50188"/>
    </source>
</evidence>